<feature type="transmembrane region" description="Helical" evidence="1">
    <location>
        <begin position="42"/>
        <end position="62"/>
    </location>
</feature>
<dbReference type="AlphaFoldDB" id="A0A1G5C633"/>
<protein>
    <recommendedName>
        <fullName evidence="2">CAAX prenyl protease 2/Lysostaphin resistance protein A-like domain-containing protein</fullName>
    </recommendedName>
</protein>
<keyword evidence="1" id="KW-1133">Transmembrane helix</keyword>
<dbReference type="EMBL" id="FMUN01000002">
    <property type="protein sequence ID" value="SCX97770.1"/>
    <property type="molecule type" value="Genomic_DNA"/>
</dbReference>
<dbReference type="Pfam" id="PF02517">
    <property type="entry name" value="Rce1-like"/>
    <property type="match status" value="1"/>
</dbReference>
<dbReference type="GO" id="GO:0080120">
    <property type="term" value="P:CAAX-box protein maturation"/>
    <property type="evidence" value="ECO:0007669"/>
    <property type="project" value="UniProtKB-ARBA"/>
</dbReference>
<feature type="domain" description="CAAX prenyl protease 2/Lysostaphin resistance protein A-like" evidence="2">
    <location>
        <begin position="49"/>
        <end position="141"/>
    </location>
</feature>
<keyword evidence="1" id="KW-0812">Transmembrane</keyword>
<name>A0A1G5C633_9GAMM</name>
<feature type="transmembrane region" description="Helical" evidence="1">
    <location>
        <begin position="17"/>
        <end position="36"/>
    </location>
</feature>
<dbReference type="Proteomes" id="UP000183104">
    <property type="component" value="Unassembled WGS sequence"/>
</dbReference>
<keyword evidence="4" id="KW-1185">Reference proteome</keyword>
<dbReference type="NCBIfam" id="NF033192">
    <property type="entry name" value="JDVT-CAAX"/>
    <property type="match status" value="1"/>
</dbReference>
<dbReference type="InterPro" id="IPR003675">
    <property type="entry name" value="Rce1/LyrA-like_dom"/>
</dbReference>
<evidence type="ECO:0000256" key="1">
    <source>
        <dbReference type="SAM" id="Phobius"/>
    </source>
</evidence>
<organism evidence="3 4">
    <name type="scientific">Thiohalorhabdus denitrificans</name>
    <dbReference type="NCBI Taxonomy" id="381306"/>
    <lineage>
        <taxon>Bacteria</taxon>
        <taxon>Pseudomonadati</taxon>
        <taxon>Pseudomonadota</taxon>
        <taxon>Gammaproteobacteria</taxon>
        <taxon>Thiohalorhabdales</taxon>
        <taxon>Thiohalorhabdaceae</taxon>
        <taxon>Thiohalorhabdus</taxon>
    </lineage>
</organism>
<feature type="transmembrane region" description="Helical" evidence="1">
    <location>
        <begin position="106"/>
        <end position="123"/>
    </location>
</feature>
<sequence length="151" mass="16402">MGPPPVFSGRSRWEDPLLGLALGAAFPVWAWLAWWYRPESAFTGAVAAPATFLYVALALPVLEEVAFRGLVQEGLGRLWRRRWGPLTAANLGQAGLFGLLHLPGHPAGWAAAVVVPGLVFGLFRERHDTLTTPIALHAFYNGGYFLLFPPG</sequence>
<dbReference type="RefSeq" id="WP_054966582.1">
    <property type="nucleotide sequence ID" value="NZ_FMUN01000002.1"/>
</dbReference>
<evidence type="ECO:0000259" key="2">
    <source>
        <dbReference type="Pfam" id="PF02517"/>
    </source>
</evidence>
<accession>A0A1G5C633</accession>
<keyword evidence="1" id="KW-0472">Membrane</keyword>
<dbReference type="GO" id="GO:0004175">
    <property type="term" value="F:endopeptidase activity"/>
    <property type="evidence" value="ECO:0007669"/>
    <property type="project" value="UniProtKB-ARBA"/>
</dbReference>
<reference evidence="4" key="1">
    <citation type="submission" date="2016-10" db="EMBL/GenBank/DDBJ databases">
        <authorList>
            <person name="Varghese N."/>
        </authorList>
    </citation>
    <scope>NUCLEOTIDE SEQUENCE [LARGE SCALE GENOMIC DNA]</scope>
    <source>
        <strain evidence="4">HL 19</strain>
    </source>
</reference>
<gene>
    <name evidence="3" type="ORF">SAMN05661077_0910</name>
</gene>
<proteinExistence type="predicted"/>
<dbReference type="OrthoDB" id="9799666at2"/>
<evidence type="ECO:0000313" key="4">
    <source>
        <dbReference type="Proteomes" id="UP000183104"/>
    </source>
</evidence>
<evidence type="ECO:0000313" key="3">
    <source>
        <dbReference type="EMBL" id="SCX97770.1"/>
    </source>
</evidence>